<feature type="transmembrane region" description="Helical" evidence="6">
    <location>
        <begin position="318"/>
        <end position="342"/>
    </location>
</feature>
<dbReference type="InterPro" id="IPR002797">
    <property type="entry name" value="Polysacc_synth"/>
</dbReference>
<feature type="transmembrane region" description="Helical" evidence="6">
    <location>
        <begin position="228"/>
        <end position="252"/>
    </location>
</feature>
<dbReference type="InterPro" id="IPR050833">
    <property type="entry name" value="Poly_Biosynth_Transport"/>
</dbReference>
<protein>
    <submittedName>
        <fullName evidence="7">MurJ-like flippase</fullName>
    </submittedName>
</protein>
<dbReference type="KEGG" id="amuc:Pan181_26550"/>
<dbReference type="PANTHER" id="PTHR30250:SF11">
    <property type="entry name" value="O-ANTIGEN TRANSPORTER-RELATED"/>
    <property type="match status" value="1"/>
</dbReference>
<proteinExistence type="predicted"/>
<dbReference type="PANTHER" id="PTHR30250">
    <property type="entry name" value="PST FAMILY PREDICTED COLANIC ACID TRANSPORTER"/>
    <property type="match status" value="1"/>
</dbReference>
<keyword evidence="3 6" id="KW-0812">Transmembrane</keyword>
<evidence type="ECO:0000256" key="6">
    <source>
        <dbReference type="SAM" id="Phobius"/>
    </source>
</evidence>
<feature type="transmembrane region" description="Helical" evidence="6">
    <location>
        <begin position="413"/>
        <end position="431"/>
    </location>
</feature>
<evidence type="ECO:0000256" key="5">
    <source>
        <dbReference type="ARBA" id="ARBA00023136"/>
    </source>
</evidence>
<feature type="transmembrane region" description="Helical" evidence="6">
    <location>
        <begin position="160"/>
        <end position="181"/>
    </location>
</feature>
<dbReference type="RefSeq" id="WP_197529219.1">
    <property type="nucleotide sequence ID" value="NZ_CP036278.1"/>
</dbReference>
<feature type="transmembrane region" description="Helical" evidence="6">
    <location>
        <begin position="187"/>
        <end position="208"/>
    </location>
</feature>
<feature type="transmembrane region" description="Helical" evidence="6">
    <location>
        <begin position="92"/>
        <end position="114"/>
    </location>
</feature>
<name>A0A518ANZ0_9BACT</name>
<dbReference type="Pfam" id="PF01943">
    <property type="entry name" value="Polysacc_synt"/>
    <property type="match status" value="1"/>
</dbReference>
<evidence type="ECO:0000256" key="3">
    <source>
        <dbReference type="ARBA" id="ARBA00022692"/>
    </source>
</evidence>
<sequence length="513" mass="56484">MATANRKTAGPMRPDTLLTSVVVLLVVNVVQRSIGFGRGLLFCRWLDPDALGLWDMSYGFLLLAAPVAVLGLPGSFGRYLERYRQRGQLNSFLLRTSLWTASLAGIAIAALLIGRKGFAYLVYGDSNEQWLIVLVTCTLAAVILHHFLEAVFAGLRVFRVVSAMQFVQSMLFAAISISLLLNWRNDAASVIVGYGVACLISAVLVLIWSQRCHWQTTPETMAETHRDFWPPLLRFAVWVWVTNLLSNLFAIIDRYMLVHYSGLPAEDALGLVGHYHTSMLLPMLLVSVANLLVGAITPHLSHHWEEGDQHGVSTRLNMILKLAGLGMFLAGIGVLLIAPWLFHMAFADKYNQGLHVLPWALASCVWFGLLLVAQTYVWCAEKTRRATIPLAIGLGTNVMLNLLLLPILGLQGAVMATALSTMTAFVSQMVVNCRLGMEGCRRTLVVAIVPLGLTQGLPLALSSGSLIGMLIFSTPLIFSHEERRLVVELLHSKLGRWLPNSKQSLNREGMEHA</sequence>
<feature type="transmembrane region" description="Helical" evidence="6">
    <location>
        <begin position="129"/>
        <end position="148"/>
    </location>
</feature>
<accession>A0A518ANZ0</accession>
<dbReference type="EMBL" id="CP036278">
    <property type="protein sequence ID" value="QDU56446.1"/>
    <property type="molecule type" value="Genomic_DNA"/>
</dbReference>
<keyword evidence="4 6" id="KW-1133">Transmembrane helix</keyword>
<feature type="transmembrane region" description="Helical" evidence="6">
    <location>
        <begin position="56"/>
        <end position="80"/>
    </location>
</feature>
<dbReference type="AlphaFoldDB" id="A0A518ANZ0"/>
<evidence type="ECO:0000256" key="2">
    <source>
        <dbReference type="ARBA" id="ARBA00022475"/>
    </source>
</evidence>
<dbReference type="Proteomes" id="UP000315750">
    <property type="component" value="Chromosome"/>
</dbReference>
<organism evidence="7 8">
    <name type="scientific">Aeoliella mucimassa</name>
    <dbReference type="NCBI Taxonomy" id="2527972"/>
    <lineage>
        <taxon>Bacteria</taxon>
        <taxon>Pseudomonadati</taxon>
        <taxon>Planctomycetota</taxon>
        <taxon>Planctomycetia</taxon>
        <taxon>Pirellulales</taxon>
        <taxon>Lacipirellulaceae</taxon>
        <taxon>Aeoliella</taxon>
    </lineage>
</organism>
<gene>
    <name evidence="7" type="ORF">Pan181_26550</name>
</gene>
<evidence type="ECO:0000313" key="8">
    <source>
        <dbReference type="Proteomes" id="UP000315750"/>
    </source>
</evidence>
<dbReference type="GO" id="GO:0005886">
    <property type="term" value="C:plasma membrane"/>
    <property type="evidence" value="ECO:0007669"/>
    <property type="project" value="UniProtKB-SubCell"/>
</dbReference>
<keyword evidence="2" id="KW-1003">Cell membrane</keyword>
<keyword evidence="8" id="KW-1185">Reference proteome</keyword>
<feature type="transmembrane region" description="Helical" evidence="6">
    <location>
        <begin position="272"/>
        <end position="297"/>
    </location>
</feature>
<reference evidence="7 8" key="1">
    <citation type="submission" date="2019-02" db="EMBL/GenBank/DDBJ databases">
        <title>Deep-cultivation of Planctomycetes and their phenomic and genomic characterization uncovers novel biology.</title>
        <authorList>
            <person name="Wiegand S."/>
            <person name="Jogler M."/>
            <person name="Boedeker C."/>
            <person name="Pinto D."/>
            <person name="Vollmers J."/>
            <person name="Rivas-Marin E."/>
            <person name="Kohn T."/>
            <person name="Peeters S.H."/>
            <person name="Heuer A."/>
            <person name="Rast P."/>
            <person name="Oberbeckmann S."/>
            <person name="Bunk B."/>
            <person name="Jeske O."/>
            <person name="Meyerdierks A."/>
            <person name="Storesund J.E."/>
            <person name="Kallscheuer N."/>
            <person name="Luecker S."/>
            <person name="Lage O.M."/>
            <person name="Pohl T."/>
            <person name="Merkel B.J."/>
            <person name="Hornburger P."/>
            <person name="Mueller R.-W."/>
            <person name="Bruemmer F."/>
            <person name="Labrenz M."/>
            <person name="Spormann A.M."/>
            <person name="Op den Camp H."/>
            <person name="Overmann J."/>
            <person name="Amann R."/>
            <person name="Jetten M.S.M."/>
            <person name="Mascher T."/>
            <person name="Medema M.H."/>
            <person name="Devos D.P."/>
            <person name="Kaster A.-K."/>
            <person name="Ovreas L."/>
            <person name="Rohde M."/>
            <person name="Galperin M.Y."/>
            <person name="Jogler C."/>
        </authorList>
    </citation>
    <scope>NUCLEOTIDE SEQUENCE [LARGE SCALE GENOMIC DNA]</scope>
    <source>
        <strain evidence="7 8">Pan181</strain>
    </source>
</reference>
<evidence type="ECO:0000256" key="1">
    <source>
        <dbReference type="ARBA" id="ARBA00004651"/>
    </source>
</evidence>
<feature type="transmembrane region" description="Helical" evidence="6">
    <location>
        <begin position="357"/>
        <end position="379"/>
    </location>
</feature>
<feature type="transmembrane region" description="Helical" evidence="6">
    <location>
        <begin position="443"/>
        <end position="472"/>
    </location>
</feature>
<comment type="subcellular location">
    <subcellularLocation>
        <location evidence="1">Cell membrane</location>
        <topology evidence="1">Multi-pass membrane protein</topology>
    </subcellularLocation>
</comment>
<evidence type="ECO:0000313" key="7">
    <source>
        <dbReference type="EMBL" id="QDU56446.1"/>
    </source>
</evidence>
<keyword evidence="5 6" id="KW-0472">Membrane</keyword>
<evidence type="ECO:0000256" key="4">
    <source>
        <dbReference type="ARBA" id="ARBA00022989"/>
    </source>
</evidence>
<feature type="transmembrane region" description="Helical" evidence="6">
    <location>
        <begin position="386"/>
        <end position="407"/>
    </location>
</feature>